<evidence type="ECO:0000256" key="1">
    <source>
        <dbReference type="SAM" id="MobiDB-lite"/>
    </source>
</evidence>
<feature type="region of interest" description="Disordered" evidence="1">
    <location>
        <begin position="107"/>
        <end position="129"/>
    </location>
</feature>
<dbReference type="Pfam" id="PF00472">
    <property type="entry name" value="RF-1"/>
    <property type="match status" value="1"/>
</dbReference>
<proteinExistence type="predicted"/>
<dbReference type="EMBL" id="DSXR01000052">
    <property type="protein sequence ID" value="HGS86968.1"/>
    <property type="molecule type" value="Genomic_DNA"/>
</dbReference>
<dbReference type="GO" id="GO:0003747">
    <property type="term" value="F:translation release factor activity"/>
    <property type="evidence" value="ECO:0007669"/>
    <property type="project" value="InterPro"/>
</dbReference>
<dbReference type="SUPFAM" id="SSF110916">
    <property type="entry name" value="Peptidyl-tRNA hydrolase domain-like"/>
    <property type="match status" value="1"/>
</dbReference>
<evidence type="ECO:0000259" key="2">
    <source>
        <dbReference type="PROSITE" id="PS00745"/>
    </source>
</evidence>
<organism evidence="3">
    <name type="scientific">Bellilinea caldifistulae</name>
    <dbReference type="NCBI Taxonomy" id="360411"/>
    <lineage>
        <taxon>Bacteria</taxon>
        <taxon>Bacillati</taxon>
        <taxon>Chloroflexota</taxon>
        <taxon>Anaerolineae</taxon>
        <taxon>Anaerolineales</taxon>
        <taxon>Anaerolineaceae</taxon>
        <taxon>Bellilinea</taxon>
    </lineage>
</organism>
<dbReference type="PROSITE" id="PS00745">
    <property type="entry name" value="RF_PROK_I"/>
    <property type="match status" value="1"/>
</dbReference>
<feature type="compositionally biased region" description="Basic residues" evidence="1">
    <location>
        <begin position="117"/>
        <end position="129"/>
    </location>
</feature>
<dbReference type="FunFam" id="3.30.160.20:FF:000046">
    <property type="entry name" value="Peptidyl-tRNA hydrolase ICT1"/>
    <property type="match status" value="1"/>
</dbReference>
<dbReference type="PANTHER" id="PTHR47814:SF1">
    <property type="entry name" value="PEPTIDYL-TRNA HYDROLASE ARFB"/>
    <property type="match status" value="1"/>
</dbReference>
<dbReference type="PANTHER" id="PTHR47814">
    <property type="entry name" value="PEPTIDYL-TRNA HYDROLASE ARFB"/>
    <property type="match status" value="1"/>
</dbReference>
<dbReference type="AlphaFoldDB" id="A0A7C4Q201"/>
<accession>A0A7C4Q201</accession>
<sequence length="141" mass="16313">MPSQPDPIQIPEDEIEFDFIRASGPGGQNVNKVATAVQLRFNIRASSTLPDEVKERLIQLAGQKVTDEGVLILEAKRYRTQEQNRTDALRRLNELIQQALLIAKTRKPTQPTITARAARRTSKQHRSQLKRWRRYIPEDWE</sequence>
<feature type="domain" description="Prokaryotic-type class I peptide chain release factors" evidence="2">
    <location>
        <begin position="21"/>
        <end position="37"/>
    </location>
</feature>
<name>A0A7C4Q201_9CHLR</name>
<dbReference type="GO" id="GO:0004045">
    <property type="term" value="F:peptidyl-tRNA hydrolase activity"/>
    <property type="evidence" value="ECO:0007669"/>
    <property type="project" value="UniProtKB-EC"/>
</dbReference>
<dbReference type="GO" id="GO:0043022">
    <property type="term" value="F:ribosome binding"/>
    <property type="evidence" value="ECO:0007669"/>
    <property type="project" value="TreeGrafter"/>
</dbReference>
<protein>
    <submittedName>
        <fullName evidence="3">Aminoacyl-tRNA hydrolase</fullName>
        <ecNumber evidence="3">3.1.1.29</ecNumber>
    </submittedName>
</protein>
<dbReference type="GO" id="GO:0072344">
    <property type="term" value="P:rescue of stalled ribosome"/>
    <property type="evidence" value="ECO:0007669"/>
    <property type="project" value="TreeGrafter"/>
</dbReference>
<comment type="caution">
    <text evidence="3">The sequence shown here is derived from an EMBL/GenBank/DDBJ whole genome shotgun (WGS) entry which is preliminary data.</text>
</comment>
<dbReference type="EC" id="3.1.1.29" evidence="3"/>
<gene>
    <name evidence="3" type="ORF">ENT17_05050</name>
</gene>
<dbReference type="NCBIfam" id="NF006718">
    <property type="entry name" value="PRK09256.1"/>
    <property type="match status" value="1"/>
</dbReference>
<keyword evidence="3" id="KW-0378">Hydrolase</keyword>
<evidence type="ECO:0000313" key="3">
    <source>
        <dbReference type="EMBL" id="HGS86968.1"/>
    </source>
</evidence>
<dbReference type="Gene3D" id="3.30.160.20">
    <property type="match status" value="1"/>
</dbReference>
<dbReference type="InterPro" id="IPR000352">
    <property type="entry name" value="Pep_chain_release_fac_I"/>
</dbReference>
<reference evidence="3" key="1">
    <citation type="journal article" date="2020" name="mSystems">
        <title>Genome- and Community-Level Interaction Insights into Carbon Utilization and Element Cycling Functions of Hydrothermarchaeota in Hydrothermal Sediment.</title>
        <authorList>
            <person name="Zhou Z."/>
            <person name="Liu Y."/>
            <person name="Xu W."/>
            <person name="Pan J."/>
            <person name="Luo Z.H."/>
            <person name="Li M."/>
        </authorList>
    </citation>
    <scope>NUCLEOTIDE SEQUENCE [LARGE SCALE GENOMIC DNA]</scope>
    <source>
        <strain evidence="3">SpSt-556</strain>
    </source>
</reference>